<dbReference type="Proteomes" id="UP000186922">
    <property type="component" value="Unassembled WGS sequence"/>
</dbReference>
<dbReference type="AlphaFoldDB" id="A0A1D1V6G4"/>
<keyword evidence="2" id="KW-1185">Reference proteome</keyword>
<accession>A0A1D1V6G4</accession>
<comment type="caution">
    <text evidence="1">The sequence shown here is derived from an EMBL/GenBank/DDBJ whole genome shotgun (WGS) entry which is preliminary data.</text>
</comment>
<name>A0A1D1V6G4_RAMVA</name>
<protein>
    <submittedName>
        <fullName evidence="1">Uncharacterized protein</fullName>
    </submittedName>
</protein>
<organism evidence="1 2">
    <name type="scientific">Ramazzottius varieornatus</name>
    <name type="common">Water bear</name>
    <name type="synonym">Tardigrade</name>
    <dbReference type="NCBI Taxonomy" id="947166"/>
    <lineage>
        <taxon>Eukaryota</taxon>
        <taxon>Metazoa</taxon>
        <taxon>Ecdysozoa</taxon>
        <taxon>Tardigrada</taxon>
        <taxon>Eutardigrada</taxon>
        <taxon>Parachela</taxon>
        <taxon>Hypsibioidea</taxon>
        <taxon>Ramazzottiidae</taxon>
        <taxon>Ramazzottius</taxon>
    </lineage>
</organism>
<gene>
    <name evidence="1" type="primary">RvY_07237-1</name>
    <name evidence="1" type="synonym">RvY_07237.1</name>
    <name evidence="1" type="ORF">RvY_07237</name>
</gene>
<dbReference type="EMBL" id="BDGG01000003">
    <property type="protein sequence ID" value="GAU95652.1"/>
    <property type="molecule type" value="Genomic_DNA"/>
</dbReference>
<evidence type="ECO:0000313" key="1">
    <source>
        <dbReference type="EMBL" id="GAU95652.1"/>
    </source>
</evidence>
<sequence>MDKCKEENFKEAVPCELKNLTALATMQSHFWKFLRPRSSTQRASHRYK</sequence>
<proteinExistence type="predicted"/>
<reference evidence="1 2" key="1">
    <citation type="journal article" date="2016" name="Nat. Commun.">
        <title>Extremotolerant tardigrade genome and improved radiotolerance of human cultured cells by tardigrade-unique protein.</title>
        <authorList>
            <person name="Hashimoto T."/>
            <person name="Horikawa D.D."/>
            <person name="Saito Y."/>
            <person name="Kuwahara H."/>
            <person name="Kozuka-Hata H."/>
            <person name="Shin-I T."/>
            <person name="Minakuchi Y."/>
            <person name="Ohishi K."/>
            <person name="Motoyama A."/>
            <person name="Aizu T."/>
            <person name="Enomoto A."/>
            <person name="Kondo K."/>
            <person name="Tanaka S."/>
            <person name="Hara Y."/>
            <person name="Koshikawa S."/>
            <person name="Sagara H."/>
            <person name="Miura T."/>
            <person name="Yokobori S."/>
            <person name="Miyagawa K."/>
            <person name="Suzuki Y."/>
            <person name="Kubo T."/>
            <person name="Oyama M."/>
            <person name="Kohara Y."/>
            <person name="Fujiyama A."/>
            <person name="Arakawa K."/>
            <person name="Katayama T."/>
            <person name="Toyoda A."/>
            <person name="Kunieda T."/>
        </authorList>
    </citation>
    <scope>NUCLEOTIDE SEQUENCE [LARGE SCALE GENOMIC DNA]</scope>
    <source>
        <strain evidence="1 2">YOKOZUNA-1</strain>
    </source>
</reference>
<evidence type="ECO:0000313" key="2">
    <source>
        <dbReference type="Proteomes" id="UP000186922"/>
    </source>
</evidence>